<dbReference type="Proteomes" id="UP000002164">
    <property type="component" value="Chromosome"/>
</dbReference>
<name>B1HV96_LYSSC</name>
<accession>B1HV96</accession>
<proteinExistence type="predicted"/>
<dbReference type="AlphaFoldDB" id="B1HV96"/>
<evidence type="ECO:0000313" key="1">
    <source>
        <dbReference type="EMBL" id="ACA41398.1"/>
    </source>
</evidence>
<gene>
    <name evidence="1" type="ordered locus">Bsph_3928</name>
</gene>
<protein>
    <submittedName>
        <fullName evidence="1">Uncharacterized protein</fullName>
    </submittedName>
</protein>
<dbReference type="EMBL" id="CP000817">
    <property type="protein sequence ID" value="ACA41398.1"/>
    <property type="molecule type" value="Genomic_DNA"/>
</dbReference>
<dbReference type="HOGENOM" id="CLU_3185504_0_0_9"/>
<reference evidence="1 2" key="1">
    <citation type="journal article" date="2008" name="J. Bacteriol.">
        <title>Complete genome sequence of the mosquitocidal bacterium Bacillus sphaericus C3-41 and comparison with those of closely related Bacillus species.</title>
        <authorList>
            <person name="Hu X."/>
            <person name="Fan W."/>
            <person name="Han B."/>
            <person name="Liu H."/>
            <person name="Zheng D."/>
            <person name="Li Q."/>
            <person name="Dong W."/>
            <person name="Yan J."/>
            <person name="Gao M."/>
            <person name="Berry C."/>
            <person name="Yuan Z."/>
        </authorList>
    </citation>
    <scope>NUCLEOTIDE SEQUENCE [LARGE SCALE GENOMIC DNA]</scope>
    <source>
        <strain evidence="1 2">C3-41</strain>
    </source>
</reference>
<evidence type="ECO:0000313" key="2">
    <source>
        <dbReference type="Proteomes" id="UP000002164"/>
    </source>
</evidence>
<dbReference type="KEGG" id="lsp:Bsph_3928"/>
<dbReference type="EnsemblBacteria" id="ACA41398">
    <property type="protein sequence ID" value="ACA41398"/>
    <property type="gene ID" value="Bsph_3928"/>
</dbReference>
<organism evidence="1 2">
    <name type="scientific">Lysinibacillus sphaericus (strain C3-41)</name>
    <dbReference type="NCBI Taxonomy" id="444177"/>
    <lineage>
        <taxon>Bacteria</taxon>
        <taxon>Bacillati</taxon>
        <taxon>Bacillota</taxon>
        <taxon>Bacilli</taxon>
        <taxon>Bacillales</taxon>
        <taxon>Bacillaceae</taxon>
        <taxon>Lysinibacillus</taxon>
    </lineage>
</organism>
<sequence length="46" mass="5165">MTNIKNNVPRTKELMPSVPSQAAKIHLHYLYASMSYVTTLIGDDSK</sequence>